<keyword evidence="4" id="KW-1185">Reference proteome</keyword>
<dbReference type="SUPFAM" id="SSF57959">
    <property type="entry name" value="Leucine zipper domain"/>
    <property type="match status" value="1"/>
</dbReference>
<reference evidence="3" key="1">
    <citation type="submission" date="2020-05" db="EMBL/GenBank/DDBJ databases">
        <title>Phylogenomic resolution of chytrid fungi.</title>
        <authorList>
            <person name="Stajich J.E."/>
            <person name="Amses K."/>
            <person name="Simmons R."/>
            <person name="Seto K."/>
            <person name="Myers J."/>
            <person name="Bonds A."/>
            <person name="Quandt C.A."/>
            <person name="Barry K."/>
            <person name="Liu P."/>
            <person name="Grigoriev I."/>
            <person name="Longcore J.E."/>
            <person name="James T.Y."/>
        </authorList>
    </citation>
    <scope>NUCLEOTIDE SEQUENCE</scope>
    <source>
        <strain evidence="3">JEL0513</strain>
    </source>
</reference>
<dbReference type="CDD" id="cd14688">
    <property type="entry name" value="bZIP_YAP"/>
    <property type="match status" value="1"/>
</dbReference>
<feature type="region of interest" description="Disordered" evidence="1">
    <location>
        <begin position="181"/>
        <end position="203"/>
    </location>
</feature>
<feature type="compositionally biased region" description="Low complexity" evidence="1">
    <location>
        <begin position="181"/>
        <end position="201"/>
    </location>
</feature>
<evidence type="ECO:0000313" key="3">
    <source>
        <dbReference type="EMBL" id="KAJ3124342.1"/>
    </source>
</evidence>
<evidence type="ECO:0000256" key="1">
    <source>
        <dbReference type="SAM" id="MobiDB-lite"/>
    </source>
</evidence>
<protein>
    <recommendedName>
        <fullName evidence="2">BZIP domain-containing protein</fullName>
    </recommendedName>
</protein>
<name>A0AAD5T1E4_9FUNG</name>
<dbReference type="Proteomes" id="UP001211907">
    <property type="component" value="Unassembled WGS sequence"/>
</dbReference>
<proteinExistence type="predicted"/>
<organism evidence="3 4">
    <name type="scientific">Physocladia obscura</name>
    <dbReference type="NCBI Taxonomy" id="109957"/>
    <lineage>
        <taxon>Eukaryota</taxon>
        <taxon>Fungi</taxon>
        <taxon>Fungi incertae sedis</taxon>
        <taxon>Chytridiomycota</taxon>
        <taxon>Chytridiomycota incertae sedis</taxon>
        <taxon>Chytridiomycetes</taxon>
        <taxon>Chytridiales</taxon>
        <taxon>Chytriomycetaceae</taxon>
        <taxon>Physocladia</taxon>
    </lineage>
</organism>
<sequence length="395" mass="43215">MKGESDEESGGTATRSRSRTRSRSGSRSDTGPHKMRKAPSTSTRCSAVGLQDAQALTKAQRNRLAQRAFRQREAQQVAGLEGAVSALRQKVGDAVAALQTRIADLAATKAALEVRRRRNAHLQSLATRVAPISLPASASFPAVTSSASFSALPTKHLLFCGDCVKHCELILSTLSTSSKQQQQQQQEQQRQQEQQQEPQQQPISIDYSNTAVSADIDGSKPIALGSAASIYGLPHIPPASIAALTSLKSLDQSRHADPSEIQQKYVHLIAARRALLDACSVLDRRAAIEILEADKDLNRRHWDHMYKQLNSINPVDRIAIQQSSYSSTLSESLSIVKNNQLNHRIGVAGDRAGSSLDSQLKSMVNALLRIDSLRNNHVLVNELSSRVYVEYMRNE</sequence>
<comment type="caution">
    <text evidence="3">The sequence shown here is derived from an EMBL/GenBank/DDBJ whole genome shotgun (WGS) entry which is preliminary data.</text>
</comment>
<gene>
    <name evidence="3" type="ORF">HK100_011260</name>
</gene>
<dbReference type="AlphaFoldDB" id="A0AAD5T1E4"/>
<dbReference type="GO" id="GO:0003700">
    <property type="term" value="F:DNA-binding transcription factor activity"/>
    <property type="evidence" value="ECO:0007669"/>
    <property type="project" value="InterPro"/>
</dbReference>
<dbReference type="InterPro" id="IPR046347">
    <property type="entry name" value="bZIP_sf"/>
</dbReference>
<evidence type="ECO:0000313" key="4">
    <source>
        <dbReference type="Proteomes" id="UP001211907"/>
    </source>
</evidence>
<dbReference type="Gene3D" id="1.20.5.170">
    <property type="match status" value="1"/>
</dbReference>
<evidence type="ECO:0000259" key="2">
    <source>
        <dbReference type="PROSITE" id="PS00036"/>
    </source>
</evidence>
<dbReference type="PROSITE" id="PS00036">
    <property type="entry name" value="BZIP_BASIC"/>
    <property type="match status" value="1"/>
</dbReference>
<feature type="region of interest" description="Disordered" evidence="1">
    <location>
        <begin position="1"/>
        <end position="47"/>
    </location>
</feature>
<dbReference type="EMBL" id="JADGJH010000676">
    <property type="protein sequence ID" value="KAJ3124342.1"/>
    <property type="molecule type" value="Genomic_DNA"/>
</dbReference>
<feature type="domain" description="BZIP" evidence="2">
    <location>
        <begin position="58"/>
        <end position="72"/>
    </location>
</feature>
<accession>A0AAD5T1E4</accession>
<dbReference type="InterPro" id="IPR004827">
    <property type="entry name" value="bZIP"/>
</dbReference>